<reference evidence="10" key="1">
    <citation type="journal article" date="2011" name="Genome Res.">
        <title>Phylogeny-wide analysis of social amoeba genomes highlights ancient origins for complex intercellular communication.</title>
        <authorList>
            <person name="Heidel A.J."/>
            <person name="Lawal H.M."/>
            <person name="Felder M."/>
            <person name="Schilde C."/>
            <person name="Helps N.R."/>
            <person name="Tunggal B."/>
            <person name="Rivero F."/>
            <person name="John U."/>
            <person name="Schleicher M."/>
            <person name="Eichinger L."/>
            <person name="Platzer M."/>
            <person name="Noegel A.A."/>
            <person name="Schaap P."/>
            <person name="Gloeckner G."/>
        </authorList>
    </citation>
    <scope>NUCLEOTIDE SEQUENCE [LARGE SCALE GENOMIC DNA]</scope>
    <source>
        <strain evidence="10">SH3</strain>
    </source>
</reference>
<dbReference type="Pfam" id="PF14138">
    <property type="entry name" value="COX16"/>
    <property type="match status" value="1"/>
</dbReference>
<protein>
    <recommendedName>
        <fullName evidence="11">Cytochrome c oxidase assembly protein COX16 homolog, mitochondrial</fullName>
    </recommendedName>
</protein>
<evidence type="ECO:0000256" key="5">
    <source>
        <dbReference type="ARBA" id="ARBA00022989"/>
    </source>
</evidence>
<organism evidence="9 10">
    <name type="scientific">Cavenderia fasciculata</name>
    <name type="common">Slime mold</name>
    <name type="synonym">Dictyostelium fasciculatum</name>
    <dbReference type="NCBI Taxonomy" id="261658"/>
    <lineage>
        <taxon>Eukaryota</taxon>
        <taxon>Amoebozoa</taxon>
        <taxon>Evosea</taxon>
        <taxon>Eumycetozoa</taxon>
        <taxon>Dictyostelia</taxon>
        <taxon>Acytosteliales</taxon>
        <taxon>Cavenderiaceae</taxon>
        <taxon>Cavenderia</taxon>
    </lineage>
</organism>
<evidence type="ECO:0000256" key="8">
    <source>
        <dbReference type="SAM" id="Phobius"/>
    </source>
</evidence>
<keyword evidence="5 8" id="KW-1133">Transmembrane helix</keyword>
<name>F4PI40_CACFS</name>
<sequence>MRKGSRSSLMYTIIPMLGVTAVSFFALHHFMEHKYERWDQKSLGDPNKTTPTLEEEYEKMTKKIDLSKWEAKSVPGRDYKKEE</sequence>
<gene>
    <name evidence="9" type="ORF">DFA_03572</name>
</gene>
<dbReference type="GO" id="GO:0005743">
    <property type="term" value="C:mitochondrial inner membrane"/>
    <property type="evidence" value="ECO:0007669"/>
    <property type="project" value="UniProtKB-SubCell"/>
</dbReference>
<keyword evidence="3 8" id="KW-0812">Transmembrane</keyword>
<keyword evidence="10" id="KW-1185">Reference proteome</keyword>
<comment type="similarity">
    <text evidence="2">Belongs to the COX16 family.</text>
</comment>
<comment type="subcellular location">
    <subcellularLocation>
        <location evidence="1">Mitochondrion inner membrane</location>
        <topology evidence="1">Single-pass membrane protein</topology>
    </subcellularLocation>
</comment>
<dbReference type="OrthoDB" id="14992at2759"/>
<keyword evidence="4" id="KW-0999">Mitochondrion inner membrane</keyword>
<dbReference type="KEGG" id="dfa:DFA_03572"/>
<feature type="transmembrane region" description="Helical" evidence="8">
    <location>
        <begin position="12"/>
        <end position="31"/>
    </location>
</feature>
<dbReference type="EMBL" id="GL883006">
    <property type="protein sequence ID" value="EGG25323.1"/>
    <property type="molecule type" value="Genomic_DNA"/>
</dbReference>
<evidence type="ECO:0000256" key="1">
    <source>
        <dbReference type="ARBA" id="ARBA00004434"/>
    </source>
</evidence>
<dbReference type="GeneID" id="14877282"/>
<evidence type="ECO:0008006" key="11">
    <source>
        <dbReference type="Google" id="ProtNLM"/>
    </source>
</evidence>
<keyword evidence="6" id="KW-0496">Mitochondrion</keyword>
<evidence type="ECO:0000256" key="7">
    <source>
        <dbReference type="ARBA" id="ARBA00023136"/>
    </source>
</evidence>
<evidence type="ECO:0000256" key="4">
    <source>
        <dbReference type="ARBA" id="ARBA00022792"/>
    </source>
</evidence>
<evidence type="ECO:0000313" key="9">
    <source>
        <dbReference type="EMBL" id="EGG25323.1"/>
    </source>
</evidence>
<evidence type="ECO:0000256" key="2">
    <source>
        <dbReference type="ARBA" id="ARBA00008370"/>
    </source>
</evidence>
<accession>F4PI40</accession>
<dbReference type="AlphaFoldDB" id="F4PI40"/>
<dbReference type="RefSeq" id="XP_004363174.1">
    <property type="nucleotide sequence ID" value="XM_004363117.1"/>
</dbReference>
<evidence type="ECO:0000256" key="3">
    <source>
        <dbReference type="ARBA" id="ARBA00022692"/>
    </source>
</evidence>
<proteinExistence type="inferred from homology"/>
<dbReference type="OMA" id="MEHKYER"/>
<dbReference type="InterPro" id="IPR020164">
    <property type="entry name" value="Cyt_c_Oxase_assmbl_COX16"/>
</dbReference>
<evidence type="ECO:0000256" key="6">
    <source>
        <dbReference type="ARBA" id="ARBA00023128"/>
    </source>
</evidence>
<dbReference type="Proteomes" id="UP000007797">
    <property type="component" value="Unassembled WGS sequence"/>
</dbReference>
<keyword evidence="7 8" id="KW-0472">Membrane</keyword>
<evidence type="ECO:0000313" key="10">
    <source>
        <dbReference type="Proteomes" id="UP000007797"/>
    </source>
</evidence>